<dbReference type="OrthoDB" id="4523226at2"/>
<proteinExistence type="predicted"/>
<dbReference type="InterPro" id="IPR019026">
    <property type="entry name" value="Peptidase_M64_IgA"/>
</dbReference>
<dbReference type="InterPro" id="IPR024079">
    <property type="entry name" value="MetalloPept_cat_dom_sf"/>
</dbReference>
<dbReference type="Pfam" id="PF09471">
    <property type="entry name" value="Peptidase_M64"/>
    <property type="match status" value="1"/>
</dbReference>
<name>A0A1J7C9K6_9ACTN</name>
<dbReference type="RefSeq" id="WP_071655841.1">
    <property type="nucleotide sequence ID" value="NZ_MLCF01000027.1"/>
</dbReference>
<protein>
    <recommendedName>
        <fullName evidence="3">Peptidase M64</fullName>
    </recommendedName>
</protein>
<dbReference type="STRING" id="1428644.BIV57_07100"/>
<evidence type="ECO:0000313" key="1">
    <source>
        <dbReference type="EMBL" id="OIV38204.1"/>
    </source>
</evidence>
<dbReference type="Proteomes" id="UP000243342">
    <property type="component" value="Unassembled WGS sequence"/>
</dbReference>
<reference evidence="1 2" key="1">
    <citation type="submission" date="2016-10" db="EMBL/GenBank/DDBJ databases">
        <title>Genome sequence of Streptomyces gilvigriseus MUSC 26.</title>
        <authorList>
            <person name="Lee L.-H."/>
            <person name="Ser H.-L."/>
        </authorList>
    </citation>
    <scope>NUCLEOTIDE SEQUENCE [LARGE SCALE GENOMIC DNA]</scope>
    <source>
        <strain evidence="1 2">MUSC 26</strain>
    </source>
</reference>
<comment type="caution">
    <text evidence="1">The sequence shown here is derived from an EMBL/GenBank/DDBJ whole genome shotgun (WGS) entry which is preliminary data.</text>
</comment>
<dbReference type="GO" id="GO:0008237">
    <property type="term" value="F:metallopeptidase activity"/>
    <property type="evidence" value="ECO:0007669"/>
    <property type="project" value="InterPro"/>
</dbReference>
<dbReference type="Gene3D" id="3.40.390.10">
    <property type="entry name" value="Collagenase (Catalytic Domain)"/>
    <property type="match status" value="1"/>
</dbReference>
<gene>
    <name evidence="1" type="ORF">BIV57_07100</name>
</gene>
<dbReference type="EMBL" id="MLCF01000027">
    <property type="protein sequence ID" value="OIV38204.1"/>
    <property type="molecule type" value="Genomic_DNA"/>
</dbReference>
<sequence length="363" mass="40212">MLRSPERPRWRLRRLWTGLLLVAVAGLVGAAWPPDPPARDGARIELLFVGDGFTRGQEARFQQDVDRLWRAFAAEEPYRTYREVFRERRLDLASPLAGVGSRERATPLGMHYWCHGVERLLCADEHRVAAVTGGNEPRRRIIAVANSTTYGGAGGSASTTVGGGNPDAGPVFQHEIGHTLGGLGDEYDGAYGDDPARLDYPNLGRPGRPVPWRRWLGARDPSGGRVGAYAGADGVLRPTRDSIMRTLGSVYNLPSREALIEEFYRVASPLVAHGRRGRGGHLLWVRPLHLIGHAWIRVRWTVDGRAWSRPGCRGCSIGATFDTGWLPPGRHRVSAVVRDATPWVRDEAFRRRSMTRIVNWSVG</sequence>
<dbReference type="AlphaFoldDB" id="A0A1J7C9K6"/>
<evidence type="ECO:0008006" key="3">
    <source>
        <dbReference type="Google" id="ProtNLM"/>
    </source>
</evidence>
<evidence type="ECO:0000313" key="2">
    <source>
        <dbReference type="Proteomes" id="UP000243342"/>
    </source>
</evidence>
<organism evidence="1 2">
    <name type="scientific">Mangrovactinospora gilvigrisea</name>
    <dbReference type="NCBI Taxonomy" id="1428644"/>
    <lineage>
        <taxon>Bacteria</taxon>
        <taxon>Bacillati</taxon>
        <taxon>Actinomycetota</taxon>
        <taxon>Actinomycetes</taxon>
        <taxon>Kitasatosporales</taxon>
        <taxon>Streptomycetaceae</taxon>
        <taxon>Mangrovactinospora</taxon>
    </lineage>
</organism>
<keyword evidence="2" id="KW-1185">Reference proteome</keyword>
<accession>A0A1J7C9K6</accession>